<evidence type="ECO:0000256" key="3">
    <source>
        <dbReference type="ARBA" id="ARBA00022741"/>
    </source>
</evidence>
<dbReference type="Pfam" id="PF16124">
    <property type="entry name" value="RecQ_Zn_bind"/>
    <property type="match status" value="1"/>
</dbReference>
<evidence type="ECO:0000256" key="9">
    <source>
        <dbReference type="ARBA" id="ARBA00034617"/>
    </source>
</evidence>
<keyword evidence="2" id="KW-0479">Metal-binding</keyword>
<dbReference type="EMBL" id="SGXE01000006">
    <property type="protein sequence ID" value="RZS90693.1"/>
    <property type="molecule type" value="Genomic_DNA"/>
</dbReference>
<keyword evidence="6" id="KW-0067">ATP-binding</keyword>
<comment type="caution">
    <text evidence="15">The sequence shown here is derived from an EMBL/GenBank/DDBJ whole genome shotgun (WGS) entry which is preliminary data.</text>
</comment>
<dbReference type="PANTHER" id="PTHR13710:SF105">
    <property type="entry name" value="ATP-DEPENDENT DNA HELICASE Q1"/>
    <property type="match status" value="1"/>
</dbReference>
<evidence type="ECO:0000256" key="2">
    <source>
        <dbReference type="ARBA" id="ARBA00022723"/>
    </source>
</evidence>
<feature type="domain" description="Helicase C-terminal" evidence="14">
    <location>
        <begin position="218"/>
        <end position="361"/>
    </location>
</feature>
<dbReference type="InterPro" id="IPR014001">
    <property type="entry name" value="Helicase_ATP-bd"/>
</dbReference>
<dbReference type="InterPro" id="IPR036388">
    <property type="entry name" value="WH-like_DNA-bd_sf"/>
</dbReference>
<dbReference type="CDD" id="cd17920">
    <property type="entry name" value="DEXHc_RecQ"/>
    <property type="match status" value="1"/>
</dbReference>
<dbReference type="InterPro" id="IPR032284">
    <property type="entry name" value="RecQ_Zn-bd"/>
</dbReference>
<evidence type="ECO:0000256" key="11">
    <source>
        <dbReference type="ARBA" id="ARBA00044535"/>
    </source>
</evidence>
<dbReference type="GO" id="GO:0046872">
    <property type="term" value="F:metal ion binding"/>
    <property type="evidence" value="ECO:0007669"/>
    <property type="project" value="UniProtKB-KW"/>
</dbReference>
<dbReference type="RefSeq" id="WP_130287732.1">
    <property type="nucleotide sequence ID" value="NZ_SGXE01000006.1"/>
</dbReference>
<keyword evidence="3" id="KW-0547">Nucleotide-binding</keyword>
<dbReference type="NCBIfam" id="TIGR00614">
    <property type="entry name" value="recQ_fam"/>
    <property type="match status" value="1"/>
</dbReference>
<dbReference type="PROSITE" id="PS51192">
    <property type="entry name" value="HELICASE_ATP_BIND_1"/>
    <property type="match status" value="1"/>
</dbReference>
<name>A0A4Q7NU31_9FLAO</name>
<dbReference type="GO" id="GO:0006281">
    <property type="term" value="P:DNA repair"/>
    <property type="evidence" value="ECO:0007669"/>
    <property type="project" value="TreeGrafter"/>
</dbReference>
<dbReference type="PANTHER" id="PTHR13710">
    <property type="entry name" value="DNA HELICASE RECQ FAMILY MEMBER"/>
    <property type="match status" value="1"/>
</dbReference>
<keyword evidence="4" id="KW-0378">Hydrolase</keyword>
<dbReference type="Pfam" id="PF00270">
    <property type="entry name" value="DEAD"/>
    <property type="match status" value="1"/>
</dbReference>
<dbReference type="FunFam" id="3.40.50.300:FF:000296">
    <property type="entry name" value="ATP-dependent DNA helicase RecQ"/>
    <property type="match status" value="1"/>
</dbReference>
<evidence type="ECO:0000256" key="7">
    <source>
        <dbReference type="ARBA" id="ARBA00023125"/>
    </source>
</evidence>
<evidence type="ECO:0000313" key="16">
    <source>
        <dbReference type="Proteomes" id="UP000292262"/>
    </source>
</evidence>
<proteinExistence type="inferred from homology"/>
<dbReference type="InterPro" id="IPR027417">
    <property type="entry name" value="P-loop_NTPase"/>
</dbReference>
<dbReference type="InterPro" id="IPR011545">
    <property type="entry name" value="DEAD/DEAH_box_helicase_dom"/>
</dbReference>
<evidence type="ECO:0000256" key="10">
    <source>
        <dbReference type="ARBA" id="ARBA00034808"/>
    </source>
</evidence>
<dbReference type="GO" id="GO:0043590">
    <property type="term" value="C:bacterial nucleoid"/>
    <property type="evidence" value="ECO:0007669"/>
    <property type="project" value="TreeGrafter"/>
</dbReference>
<keyword evidence="5 15" id="KW-0347">Helicase</keyword>
<dbReference type="GO" id="GO:0005524">
    <property type="term" value="F:ATP binding"/>
    <property type="evidence" value="ECO:0007669"/>
    <property type="project" value="UniProtKB-KW"/>
</dbReference>
<dbReference type="Gene3D" id="3.40.50.300">
    <property type="entry name" value="P-loop containing nucleotide triphosphate hydrolases"/>
    <property type="match status" value="2"/>
</dbReference>
<dbReference type="PROSITE" id="PS51194">
    <property type="entry name" value="HELICASE_CTER"/>
    <property type="match status" value="1"/>
</dbReference>
<dbReference type="SMART" id="SM00487">
    <property type="entry name" value="DEXDc"/>
    <property type="match status" value="1"/>
</dbReference>
<dbReference type="AlphaFoldDB" id="A0A4Q7NU31"/>
<protein>
    <recommendedName>
        <fullName evidence="11">ATP-dependent DNA helicase RecQ</fullName>
        <ecNumber evidence="10">5.6.2.4</ecNumber>
    </recommendedName>
    <alternativeName>
        <fullName evidence="12">DNA 3'-5' helicase RecQ</fullName>
    </alternativeName>
</protein>
<evidence type="ECO:0000313" key="15">
    <source>
        <dbReference type="EMBL" id="RZS90693.1"/>
    </source>
</evidence>
<dbReference type="Gene3D" id="1.10.10.10">
    <property type="entry name" value="Winged helix-like DNA-binding domain superfamily/Winged helix DNA-binding domain"/>
    <property type="match status" value="1"/>
</dbReference>
<keyword evidence="8" id="KW-0413">Isomerase</keyword>
<sequence length="635" mass="72686">MNNLAAKILEQYWGYQSFRPLQEAIIQSVLNKEDTFALLPTGGGKSICYQVPALIKEGICIVISPLIALMEDQVTNLKSKGIKAIALTSGISFSELDQQLDNCIHGGYKFLYLSPERLQQDIVQERLKQMNISFIAVDEAHCISQWGNDFRPSYKKITILREINPTLPMIALTASATKEVVSDIITELDLFDPKLFKSSFYRPNLSYNAIKVSDKNYALLQVLQKHQGSAIIYVRNRKSSVALAEHLKDHGISAQFYHGGVDNKEKTKRFKAWLHNSTRVMVATTAFGMGIDKPDVRVVIHYDIPESIESYFQEAGRSGRDGESATNVLLYQDKDIARVKNQFIKVLPDTDYVKMVYRKLTSYFQISYGEGEQTLHNFNFIKFCGTYSLNTLITYNALQFLDRCGVIRFTQKYQKKTNLQFIVSSKEILDFVETNQKIEYITKGILRTYGGIFDDSLTIDLSLIAKKTKFSEKDIVEVLEQLQKKELVVFDYTISDAEILFLQPREDDRTINRVKHFLKAQNASKINKVHSILEFIEDQDTCKSQLLLQYFGESTSEPCGICNVCKKKNAQQVSDKDVQKEILSLLKLERITSRQLVETLPFDESVLLNEIQKLIQQNKVKINYDNTYEIIGHDR</sequence>
<dbReference type="GO" id="GO:0043138">
    <property type="term" value="F:3'-5' DNA helicase activity"/>
    <property type="evidence" value="ECO:0007669"/>
    <property type="project" value="UniProtKB-EC"/>
</dbReference>
<keyword evidence="16" id="KW-1185">Reference proteome</keyword>
<dbReference type="GO" id="GO:0030894">
    <property type="term" value="C:replisome"/>
    <property type="evidence" value="ECO:0007669"/>
    <property type="project" value="TreeGrafter"/>
</dbReference>
<dbReference type="OrthoDB" id="9763310at2"/>
<evidence type="ECO:0000256" key="1">
    <source>
        <dbReference type="ARBA" id="ARBA00005446"/>
    </source>
</evidence>
<dbReference type="Proteomes" id="UP000292262">
    <property type="component" value="Unassembled WGS sequence"/>
</dbReference>
<keyword evidence="7" id="KW-0238">DNA-binding</keyword>
<comment type="similarity">
    <text evidence="1">Belongs to the helicase family. RecQ subfamily.</text>
</comment>
<gene>
    <name evidence="15" type="ORF">EV197_3222</name>
</gene>
<dbReference type="GO" id="GO:0005737">
    <property type="term" value="C:cytoplasm"/>
    <property type="evidence" value="ECO:0007669"/>
    <property type="project" value="TreeGrafter"/>
</dbReference>
<dbReference type="GO" id="GO:0009378">
    <property type="term" value="F:four-way junction helicase activity"/>
    <property type="evidence" value="ECO:0007669"/>
    <property type="project" value="TreeGrafter"/>
</dbReference>
<organism evidence="15 16">
    <name type="scientific">Aquimarina brevivitae</name>
    <dbReference type="NCBI Taxonomy" id="323412"/>
    <lineage>
        <taxon>Bacteria</taxon>
        <taxon>Pseudomonadati</taxon>
        <taxon>Bacteroidota</taxon>
        <taxon>Flavobacteriia</taxon>
        <taxon>Flavobacteriales</taxon>
        <taxon>Flavobacteriaceae</taxon>
        <taxon>Aquimarina</taxon>
    </lineage>
</organism>
<evidence type="ECO:0000256" key="4">
    <source>
        <dbReference type="ARBA" id="ARBA00022801"/>
    </source>
</evidence>
<evidence type="ECO:0000259" key="14">
    <source>
        <dbReference type="PROSITE" id="PS51194"/>
    </source>
</evidence>
<dbReference type="InterPro" id="IPR001650">
    <property type="entry name" value="Helicase_C-like"/>
</dbReference>
<evidence type="ECO:0000256" key="8">
    <source>
        <dbReference type="ARBA" id="ARBA00023235"/>
    </source>
</evidence>
<dbReference type="EC" id="5.6.2.4" evidence="10"/>
<reference evidence="15 16" key="1">
    <citation type="submission" date="2019-02" db="EMBL/GenBank/DDBJ databases">
        <title>Genomic Encyclopedia of Type Strains, Phase IV (KMG-IV): sequencing the most valuable type-strain genomes for metagenomic binning, comparative biology and taxonomic classification.</title>
        <authorList>
            <person name="Goeker M."/>
        </authorList>
    </citation>
    <scope>NUCLEOTIDE SEQUENCE [LARGE SCALE GENOMIC DNA]</scope>
    <source>
        <strain evidence="15 16">DSM 17196</strain>
    </source>
</reference>
<evidence type="ECO:0000256" key="6">
    <source>
        <dbReference type="ARBA" id="ARBA00022840"/>
    </source>
</evidence>
<dbReference type="Pfam" id="PF00271">
    <property type="entry name" value="Helicase_C"/>
    <property type="match status" value="1"/>
</dbReference>
<evidence type="ECO:0000259" key="13">
    <source>
        <dbReference type="PROSITE" id="PS51192"/>
    </source>
</evidence>
<evidence type="ECO:0000256" key="5">
    <source>
        <dbReference type="ARBA" id="ARBA00022806"/>
    </source>
</evidence>
<evidence type="ECO:0000256" key="12">
    <source>
        <dbReference type="ARBA" id="ARBA00044550"/>
    </source>
</evidence>
<dbReference type="GO" id="GO:0016787">
    <property type="term" value="F:hydrolase activity"/>
    <property type="evidence" value="ECO:0007669"/>
    <property type="project" value="UniProtKB-KW"/>
</dbReference>
<accession>A0A4Q7NU31</accession>
<comment type="catalytic activity">
    <reaction evidence="9">
        <text>Couples ATP hydrolysis with the unwinding of duplex DNA by translocating in the 3'-5' direction.</text>
        <dbReference type="EC" id="5.6.2.4"/>
    </reaction>
</comment>
<dbReference type="SUPFAM" id="SSF52540">
    <property type="entry name" value="P-loop containing nucleoside triphosphate hydrolases"/>
    <property type="match status" value="1"/>
</dbReference>
<dbReference type="InterPro" id="IPR004589">
    <property type="entry name" value="DNA_helicase_ATP-dep_RecQ"/>
</dbReference>
<feature type="domain" description="Helicase ATP-binding" evidence="13">
    <location>
        <begin position="26"/>
        <end position="194"/>
    </location>
</feature>
<dbReference type="GO" id="GO:0006310">
    <property type="term" value="P:DNA recombination"/>
    <property type="evidence" value="ECO:0007669"/>
    <property type="project" value="InterPro"/>
</dbReference>
<dbReference type="GO" id="GO:0003677">
    <property type="term" value="F:DNA binding"/>
    <property type="evidence" value="ECO:0007669"/>
    <property type="project" value="UniProtKB-KW"/>
</dbReference>
<dbReference type="SMART" id="SM00490">
    <property type="entry name" value="HELICc"/>
    <property type="match status" value="1"/>
</dbReference>